<feature type="domain" description="Cadherin" evidence="15">
    <location>
        <begin position="1032"/>
        <end position="1139"/>
    </location>
</feature>
<evidence type="ECO:0000256" key="7">
    <source>
        <dbReference type="ARBA" id="ARBA00022889"/>
    </source>
</evidence>
<feature type="region of interest" description="Disordered" evidence="13">
    <location>
        <begin position="2207"/>
        <end position="2243"/>
    </location>
</feature>
<feature type="domain" description="Cadherin" evidence="15">
    <location>
        <begin position="274"/>
        <end position="379"/>
    </location>
</feature>
<dbReference type="Gene3D" id="2.60.40.60">
    <property type="entry name" value="Cadherins"/>
    <property type="match status" value="18"/>
</dbReference>
<keyword evidence="17" id="KW-1185">Reference proteome</keyword>
<feature type="domain" description="Cadherin" evidence="15">
    <location>
        <begin position="603"/>
        <end position="712"/>
    </location>
</feature>
<evidence type="ECO:0000256" key="4">
    <source>
        <dbReference type="ARBA" id="ARBA00022729"/>
    </source>
</evidence>
<reference evidence="16" key="1">
    <citation type="journal article" date="2019" name="bioRxiv">
        <title>The Genome of the Zebra Mussel, Dreissena polymorpha: A Resource for Invasive Species Research.</title>
        <authorList>
            <person name="McCartney M.A."/>
            <person name="Auch B."/>
            <person name="Kono T."/>
            <person name="Mallez S."/>
            <person name="Zhang Y."/>
            <person name="Obille A."/>
            <person name="Becker A."/>
            <person name="Abrahante J.E."/>
            <person name="Garbe J."/>
            <person name="Badalamenti J.P."/>
            <person name="Herman A."/>
            <person name="Mangelson H."/>
            <person name="Liachko I."/>
            <person name="Sullivan S."/>
            <person name="Sone E.D."/>
            <person name="Koren S."/>
            <person name="Silverstein K.A.T."/>
            <person name="Beckman K.B."/>
            <person name="Gohl D.M."/>
        </authorList>
    </citation>
    <scope>NUCLEOTIDE SEQUENCE</scope>
    <source>
        <strain evidence="16">Duluth1</strain>
        <tissue evidence="16">Whole animal</tissue>
    </source>
</reference>
<feature type="transmembrane region" description="Helical" evidence="14">
    <location>
        <begin position="20"/>
        <end position="45"/>
    </location>
</feature>
<feature type="domain" description="Cadherin" evidence="15">
    <location>
        <begin position="1389"/>
        <end position="1486"/>
    </location>
</feature>
<feature type="domain" description="Cadherin" evidence="15">
    <location>
        <begin position="1165"/>
        <end position="1262"/>
    </location>
</feature>
<evidence type="ECO:0000313" key="16">
    <source>
        <dbReference type="EMBL" id="KAH3793755.1"/>
    </source>
</evidence>
<feature type="domain" description="Cadherin" evidence="15">
    <location>
        <begin position="1916"/>
        <end position="2023"/>
    </location>
</feature>
<feature type="domain" description="Cadherin" evidence="15">
    <location>
        <begin position="1599"/>
        <end position="1698"/>
    </location>
</feature>
<evidence type="ECO:0000256" key="9">
    <source>
        <dbReference type="ARBA" id="ARBA00023136"/>
    </source>
</evidence>
<keyword evidence="9 14" id="KW-0472">Membrane</keyword>
<dbReference type="InterPro" id="IPR002126">
    <property type="entry name" value="Cadherin-like_dom"/>
</dbReference>
<evidence type="ECO:0000256" key="3">
    <source>
        <dbReference type="ARBA" id="ARBA00022692"/>
    </source>
</evidence>
<proteinExistence type="predicted"/>
<feature type="domain" description="Cadherin" evidence="15">
    <location>
        <begin position="712"/>
        <end position="820"/>
    </location>
</feature>
<dbReference type="CDD" id="cd11304">
    <property type="entry name" value="Cadherin_repeat"/>
    <property type="match status" value="15"/>
</dbReference>
<evidence type="ECO:0000256" key="14">
    <source>
        <dbReference type="SAM" id="Phobius"/>
    </source>
</evidence>
<keyword evidence="5" id="KW-0677">Repeat</keyword>
<dbReference type="PROSITE" id="PS50268">
    <property type="entry name" value="CADHERIN_2"/>
    <property type="match status" value="17"/>
</dbReference>
<evidence type="ECO:0000256" key="12">
    <source>
        <dbReference type="PROSITE-ProRule" id="PRU00043"/>
    </source>
</evidence>
<dbReference type="FunFam" id="2.60.40.60:FF:000058">
    <property type="entry name" value="FAT atypical cadherin 3"/>
    <property type="match status" value="1"/>
</dbReference>
<feature type="domain" description="Cadherin" evidence="15">
    <location>
        <begin position="1699"/>
        <end position="1806"/>
    </location>
</feature>
<dbReference type="GO" id="GO:0005886">
    <property type="term" value="C:plasma membrane"/>
    <property type="evidence" value="ECO:0007669"/>
    <property type="project" value="InterPro"/>
</dbReference>
<feature type="domain" description="Cadherin" evidence="15">
    <location>
        <begin position="923"/>
        <end position="1029"/>
    </location>
</feature>
<keyword evidence="7" id="KW-0130">Cell adhesion</keyword>
<evidence type="ECO:0000256" key="2">
    <source>
        <dbReference type="ARBA" id="ARBA00022536"/>
    </source>
</evidence>
<dbReference type="GO" id="GO:0007156">
    <property type="term" value="P:homophilic cell adhesion via plasma membrane adhesion molecules"/>
    <property type="evidence" value="ECO:0007669"/>
    <property type="project" value="InterPro"/>
</dbReference>
<keyword evidence="11" id="KW-0325">Glycoprotein</keyword>
<keyword evidence="2" id="KW-0245">EGF-like domain</keyword>
<keyword evidence="4" id="KW-0732">Signal</keyword>
<comment type="caution">
    <text evidence="16">The sequence shown here is derived from an EMBL/GenBank/DDBJ whole genome shotgun (WGS) entry which is preliminary data.</text>
</comment>
<name>A0A9D4FBX4_DREPO</name>
<keyword evidence="8 14" id="KW-1133">Transmembrane helix</keyword>
<dbReference type="GO" id="GO:0005509">
    <property type="term" value="F:calcium ion binding"/>
    <property type="evidence" value="ECO:0007669"/>
    <property type="project" value="UniProtKB-UniRule"/>
</dbReference>
<dbReference type="InterPro" id="IPR015919">
    <property type="entry name" value="Cadherin-like_sf"/>
</dbReference>
<feature type="domain" description="Cadherin" evidence="15">
    <location>
        <begin position="836"/>
        <end position="923"/>
    </location>
</feature>
<evidence type="ECO:0000313" key="17">
    <source>
        <dbReference type="Proteomes" id="UP000828390"/>
    </source>
</evidence>
<evidence type="ECO:0000256" key="10">
    <source>
        <dbReference type="ARBA" id="ARBA00023157"/>
    </source>
</evidence>
<reference evidence="16" key="2">
    <citation type="submission" date="2020-11" db="EMBL/GenBank/DDBJ databases">
        <authorList>
            <person name="McCartney M.A."/>
            <person name="Auch B."/>
            <person name="Kono T."/>
            <person name="Mallez S."/>
            <person name="Becker A."/>
            <person name="Gohl D.M."/>
            <person name="Silverstein K.A.T."/>
            <person name="Koren S."/>
            <person name="Bechman K.B."/>
            <person name="Herman A."/>
            <person name="Abrahante J.E."/>
            <person name="Garbe J."/>
        </authorList>
    </citation>
    <scope>NUCLEOTIDE SEQUENCE</scope>
    <source>
        <strain evidence="16">Duluth1</strain>
        <tissue evidence="16">Whole animal</tissue>
    </source>
</reference>
<dbReference type="EMBL" id="JAIWYP010000007">
    <property type="protein sequence ID" value="KAH3793755.1"/>
    <property type="molecule type" value="Genomic_DNA"/>
</dbReference>
<feature type="domain" description="Cadherin" evidence="15">
    <location>
        <begin position="1487"/>
        <end position="1587"/>
    </location>
</feature>
<feature type="transmembrane region" description="Helical" evidence="14">
    <location>
        <begin position="2175"/>
        <end position="2198"/>
    </location>
</feature>
<feature type="domain" description="Cadherin" evidence="15">
    <location>
        <begin position="382"/>
        <end position="485"/>
    </location>
</feature>
<evidence type="ECO:0000256" key="1">
    <source>
        <dbReference type="ARBA" id="ARBA00004167"/>
    </source>
</evidence>
<dbReference type="Pfam" id="PF00028">
    <property type="entry name" value="Cadherin"/>
    <property type="match status" value="10"/>
</dbReference>
<evidence type="ECO:0000259" key="15">
    <source>
        <dbReference type="PROSITE" id="PS50268"/>
    </source>
</evidence>
<dbReference type="SUPFAM" id="SSF49313">
    <property type="entry name" value="Cadherin-like"/>
    <property type="match status" value="14"/>
</dbReference>
<organism evidence="16 17">
    <name type="scientific">Dreissena polymorpha</name>
    <name type="common">Zebra mussel</name>
    <name type="synonym">Mytilus polymorpha</name>
    <dbReference type="NCBI Taxonomy" id="45954"/>
    <lineage>
        <taxon>Eukaryota</taxon>
        <taxon>Metazoa</taxon>
        <taxon>Spiralia</taxon>
        <taxon>Lophotrochozoa</taxon>
        <taxon>Mollusca</taxon>
        <taxon>Bivalvia</taxon>
        <taxon>Autobranchia</taxon>
        <taxon>Heteroconchia</taxon>
        <taxon>Euheterodonta</taxon>
        <taxon>Imparidentia</taxon>
        <taxon>Neoheterodontei</taxon>
        <taxon>Myida</taxon>
        <taxon>Dreissenoidea</taxon>
        <taxon>Dreissenidae</taxon>
        <taxon>Dreissena</taxon>
    </lineage>
</organism>
<evidence type="ECO:0000256" key="13">
    <source>
        <dbReference type="SAM" id="MobiDB-lite"/>
    </source>
</evidence>
<comment type="subcellular location">
    <subcellularLocation>
        <location evidence="1">Membrane</location>
        <topology evidence="1">Single-pass membrane protein</topology>
    </subcellularLocation>
</comment>
<dbReference type="Proteomes" id="UP000828390">
    <property type="component" value="Unassembled WGS sequence"/>
</dbReference>
<feature type="domain" description="Cadherin" evidence="15">
    <location>
        <begin position="1806"/>
        <end position="1915"/>
    </location>
</feature>
<keyword evidence="10" id="KW-1015">Disulfide bond</keyword>
<dbReference type="InterPro" id="IPR020894">
    <property type="entry name" value="Cadherin_CS"/>
</dbReference>
<dbReference type="PROSITE" id="PS00232">
    <property type="entry name" value="CADHERIN_1"/>
    <property type="match status" value="7"/>
</dbReference>
<feature type="compositionally biased region" description="Low complexity" evidence="13">
    <location>
        <begin position="2207"/>
        <end position="2231"/>
    </location>
</feature>
<evidence type="ECO:0000256" key="11">
    <source>
        <dbReference type="ARBA" id="ARBA00023180"/>
    </source>
</evidence>
<dbReference type="FunFam" id="2.60.40.60:FF:000024">
    <property type="entry name" value="FAT atypical cadherin 3"/>
    <property type="match status" value="2"/>
</dbReference>
<feature type="domain" description="Cadherin" evidence="15">
    <location>
        <begin position="148"/>
        <end position="261"/>
    </location>
</feature>
<dbReference type="PANTHER" id="PTHR24026:SF133">
    <property type="entry name" value="CADHERIN-RELATED FAMILY MEMBER 2"/>
    <property type="match status" value="1"/>
</dbReference>
<dbReference type="SMART" id="SM00112">
    <property type="entry name" value="CA"/>
    <property type="match status" value="15"/>
</dbReference>
<evidence type="ECO:0000256" key="8">
    <source>
        <dbReference type="ARBA" id="ARBA00022989"/>
    </source>
</evidence>
<feature type="domain" description="Cadherin" evidence="15">
    <location>
        <begin position="1263"/>
        <end position="1363"/>
    </location>
</feature>
<accession>A0A9D4FBX4</accession>
<feature type="domain" description="Cadherin" evidence="15">
    <location>
        <begin position="486"/>
        <end position="601"/>
    </location>
</feature>
<dbReference type="PRINTS" id="PR00205">
    <property type="entry name" value="CADHERIN"/>
</dbReference>
<evidence type="ECO:0000256" key="5">
    <source>
        <dbReference type="ARBA" id="ARBA00022737"/>
    </source>
</evidence>
<gene>
    <name evidence="16" type="ORF">DPMN_147274</name>
</gene>
<keyword evidence="3 14" id="KW-0812">Transmembrane</keyword>
<dbReference type="FunFam" id="2.60.40.60:FF:000104">
    <property type="entry name" value="cadherin-23 isoform X1"/>
    <property type="match status" value="1"/>
</dbReference>
<dbReference type="PANTHER" id="PTHR24026">
    <property type="entry name" value="FAT ATYPICAL CADHERIN-RELATED"/>
    <property type="match status" value="1"/>
</dbReference>
<evidence type="ECO:0000256" key="6">
    <source>
        <dbReference type="ARBA" id="ARBA00022837"/>
    </source>
</evidence>
<protein>
    <recommendedName>
        <fullName evidence="15">Cadherin domain-containing protein</fullName>
    </recommendedName>
</protein>
<sequence>MFDCAFQIFNMAAVKSRESVVACIVCITYLLIKSVTFALSLNLLYTEIKLTISENAQAGTAVLKDVLISEACTQIRHIQRKKPIYANPFHIGKDGSLMIQSSLKDLSGEIFVIQFQERKCKESVYVTRLHRAPVNVEIVPHHDSLSFMRPSYTGTINENSAYGTRVAGLSNLYACSVDNCQNNIEYSIIGSESFFFETYSENGHIQLSIHAKGPLSLERVSYNFIIIAENSDGQQGHTNVEVNNLAIHDTMDTNLRFRPSGLTKYRHRRQTAETNPDQIVPETASGQLFSEAVAGSPNYRYSLKSSTYKNAFTVSVTGAVSVAPGFKLDYETYVPANNGSNRIRLEITVTDSTLPQGNIVKEILQPVILLDVNDENPVFTNEFVPYLATVTLDSPANTVVYSLTASDPDEKANIQLEKVIDGSSDTYFGVVIVGNRADIKRIGQAPFQNNQQLNITVRATDRNGNTTQVTFATVQILVGPRAPQFKLEQFTYRFQEDNAVNQRITTDLNRIKVRSFQNNAVIFSILDGNSQVSNLFEARLAAQTSGDVKECDLYVLRSMDHEVDPKDFNLSIKVTEASTGLSSTVPMVVQLTDKNEFNPRFSISTYKKETVSENIAVGAVLLQVTATDQDLNSKISFSVNNDHFRVQAVDPNRMENPYTADIIVNKALDYDSLQVKLYDFTVTATDNGDIQRTGDATVRIFLTNVNDEKPVFTENMTADVRYNAPVGTEIYQAKATDADGDGVKYRFVSNNPKFQIDQNSGRVVLQQKIVDSQAQISDFEYRLGIIATDDGACCGNTQTKSSTSTLTVNILTDNTVRPSFDNCQLLNPKVKEEVTGATVIQVTATDTDYGKNGKVTYSIREQNVPFVINSTSGVITTSAKIDRDKLTGSKISINVIGEDGGGLQGTCLLLIQIEDINDNAPVFGPLNAFKVLKTASVGTIVDTVEATDADISSNGQIVYSLVYNPGNYFIIDDNGKYTGTIRVNQTLPQNLNVLTIRVQAADQGTPPLFSNVTINVSIVEEANALPPVWLGSEESYIVTVAENVSIANALLTFTAQSRNASLPTLSFGLLDNFGGLFTASSNAASGLNQTGALRLLTNLDYEKATVYSVTLLATDIKNQRSSKKCTINVKDVNDVTPTFLGIDEESNFLELKLLEGDYTTRPDAGQTVDTIRATDVDGTSPNNLIVKYEIFSDTSGKFTINSLSGVLSTKAVFDRELENVYTISVKAIDGAPSALTSDGSPNTGLVTVKITIQDVNDNVPTFEKTMYNFDVAEDTIIGKSVARVTATDRDSDAVLSYSIRSGSSNVPFAIVAQTGDIYVAGEIDFDQGQRVYTMNVQVSDSIFTSSTNVTINILDSNDNPPTFLGIDEESNFLELKLLEGDYTTTPGAGQIVDTIRATDGDGTSPNNLIVKYEIFSDTSGKFTINSLSGVLSTKAVFDRELGNVYLISVKAIDGAPSALTIDGSPNTGLVTVKITIQDVNDNVPTFEKTMYNFDVAEDTIIGKSVARVTATDRDSDAVLSYSIRSGSSNVPFAIVAQTGDIYVAGEIDFDQGQRVYTMNVQVSDSIFTSSTNVTINILDSNDNPPVVQDYSYTNITENDNSVVGKLVTIKVTDKDNNGVNTFFYSLRFSDSLSQNFFAISSNGDLRIIKALDRDFPDGLAEFKFTVEVRDAPLDKKPLYGYGEVTFRPIDVNDKAPEFPTEAMQMTVREEQPPPVVLGKVGVVDYDDPLLDNSKFDLAIISQSPEPTQVHFSLSGTSIRTNSILDRERVNKYFLTMKAVDRGTPKQTGSGTLTITVEDVNDNAPKFNQTYKFVLSEHQTEGEVGRIQAFDADIGVNAELTFSLDDASITYFKMNQDRETNQGVLTIFKAVDYDNQVNLQRNFTLTAVVVDTDPNHKDQTRIQILVIDYNDEIPTFNEDQKSVTVAENVAVGKSIARFNAFDRDVNPEYEKFQYYIAHDRDRTKRFRINQNGEVFIENPLDYETTSIHVLHILAIDNVNGLPQNTGTATLTVSVTDINDNFPDFKQKDLTGNLMEHQQYNDEEILTITATDADGPGNGGPYQFDLDCSYEGGSPQCNCQLSGSGCPSSNTNNFSLTKDMAGDSNRGTAKLKVTGEFDGGFERVVKLPIWMCDLQGLNRSDQQCGHRFLNIKINGKDNNTQLDAAEKEKTDGLSQSALVGIILAIIVLIVVCTVVIVLYLRHRRRRASLSSKNGTSTATASSSIDASPSSTGTEHYDEIPITNQTSESVYEELPTALQENNKYEVLRRNQKTSESVYDELPTALQENDKYEVLQRNQPLVALAYSSLSPTQSRLEQYDNVQVNPMSRTDVTANYQFVTDETTI</sequence>
<keyword evidence="6 12" id="KW-0106">Calcium</keyword>